<proteinExistence type="predicted"/>
<feature type="signal peptide" evidence="1">
    <location>
        <begin position="1"/>
        <end position="22"/>
    </location>
</feature>
<feature type="chain" id="PRO_5043954208" evidence="1">
    <location>
        <begin position="23"/>
        <end position="57"/>
    </location>
</feature>
<evidence type="ECO:0000256" key="1">
    <source>
        <dbReference type="SAM" id="SignalP"/>
    </source>
</evidence>
<organism evidence="2 3">
    <name type="scientific">Larinioides sclopetarius</name>
    <dbReference type="NCBI Taxonomy" id="280406"/>
    <lineage>
        <taxon>Eukaryota</taxon>
        <taxon>Metazoa</taxon>
        <taxon>Ecdysozoa</taxon>
        <taxon>Arthropoda</taxon>
        <taxon>Chelicerata</taxon>
        <taxon>Arachnida</taxon>
        <taxon>Araneae</taxon>
        <taxon>Araneomorphae</taxon>
        <taxon>Entelegynae</taxon>
        <taxon>Araneoidea</taxon>
        <taxon>Araneidae</taxon>
        <taxon>Larinioides</taxon>
    </lineage>
</organism>
<keyword evidence="1" id="KW-0732">Signal</keyword>
<comment type="caution">
    <text evidence="2">The sequence shown here is derived from an EMBL/GenBank/DDBJ whole genome shotgun (WGS) entry which is preliminary data.</text>
</comment>
<gene>
    <name evidence="2" type="ORF">LARSCL_LOCUS8362</name>
</gene>
<sequence>MIFRILFFILKIIMIFTVICSASECEDKPCSFKKCETGGPPKPPQVDKSKDCCPVCV</sequence>
<accession>A0AAV1ZZM5</accession>
<dbReference type="EMBL" id="CAXIEN010000089">
    <property type="protein sequence ID" value="CAL1275910.1"/>
    <property type="molecule type" value="Genomic_DNA"/>
</dbReference>
<reference evidence="2 3" key="1">
    <citation type="submission" date="2024-04" db="EMBL/GenBank/DDBJ databases">
        <authorList>
            <person name="Rising A."/>
            <person name="Reimegard J."/>
            <person name="Sonavane S."/>
            <person name="Akerstrom W."/>
            <person name="Nylinder S."/>
            <person name="Hedman E."/>
            <person name="Kallberg Y."/>
        </authorList>
    </citation>
    <scope>NUCLEOTIDE SEQUENCE [LARGE SCALE GENOMIC DNA]</scope>
</reference>
<evidence type="ECO:0000313" key="3">
    <source>
        <dbReference type="Proteomes" id="UP001497382"/>
    </source>
</evidence>
<evidence type="ECO:0000313" key="2">
    <source>
        <dbReference type="EMBL" id="CAL1275910.1"/>
    </source>
</evidence>
<keyword evidence="3" id="KW-1185">Reference proteome</keyword>
<dbReference type="Proteomes" id="UP001497382">
    <property type="component" value="Unassembled WGS sequence"/>
</dbReference>
<name>A0AAV1ZZM5_9ARAC</name>
<protein>
    <submittedName>
        <fullName evidence="2">Uncharacterized protein</fullName>
    </submittedName>
</protein>
<dbReference type="AlphaFoldDB" id="A0AAV1ZZM5"/>